<dbReference type="Pfam" id="PF08599">
    <property type="entry name" value="Nbs1_C"/>
    <property type="match status" value="1"/>
</dbReference>
<dbReference type="GO" id="GO:0016605">
    <property type="term" value="C:PML body"/>
    <property type="evidence" value="ECO:0007669"/>
    <property type="project" value="UniProtKB-SubCell"/>
</dbReference>
<dbReference type="GO" id="GO:0007095">
    <property type="term" value="P:mitotic G2 DNA damage checkpoint signaling"/>
    <property type="evidence" value="ECO:0007669"/>
    <property type="project" value="InterPro"/>
</dbReference>
<dbReference type="OMA" id="IVFGAMN"/>
<feature type="domain" description="BRCT" evidence="13">
    <location>
        <begin position="113"/>
        <end position="176"/>
    </location>
</feature>
<feature type="compositionally biased region" description="Basic and acidic residues" evidence="11">
    <location>
        <begin position="471"/>
        <end position="490"/>
    </location>
</feature>
<dbReference type="FunFam" id="2.60.200.20:FF:000017">
    <property type="entry name" value="Nibrin"/>
    <property type="match status" value="1"/>
</dbReference>
<dbReference type="EnsemblMetazoa" id="XM_038221319.1">
    <property type="protein sequence ID" value="XP_038077247.1"/>
    <property type="gene ID" value="LOC119745093"/>
</dbReference>
<comment type="similarity">
    <text evidence="10">Belongs to the Nibrin family.</text>
</comment>
<dbReference type="PROSITE" id="PS50006">
    <property type="entry name" value="FHA_DOMAIN"/>
    <property type="match status" value="1"/>
</dbReference>
<dbReference type="InterPro" id="IPR008984">
    <property type="entry name" value="SMAD_FHA_dom_sf"/>
</dbReference>
<feature type="compositionally biased region" description="Basic and acidic residues" evidence="11">
    <location>
        <begin position="379"/>
        <end position="393"/>
    </location>
</feature>
<dbReference type="OrthoDB" id="552194at2759"/>
<dbReference type="FunFam" id="3.40.50.10980:FF:000001">
    <property type="entry name" value="Nibrin"/>
    <property type="match status" value="1"/>
</dbReference>
<evidence type="ECO:0000259" key="13">
    <source>
        <dbReference type="PROSITE" id="PS50172"/>
    </source>
</evidence>
<dbReference type="GO" id="GO:0030870">
    <property type="term" value="C:Mre11 complex"/>
    <property type="evidence" value="ECO:0007669"/>
    <property type="project" value="InterPro"/>
</dbReference>
<evidence type="ECO:0000256" key="10">
    <source>
        <dbReference type="ARBA" id="ARBA00044757"/>
    </source>
</evidence>
<dbReference type="SMART" id="SM01348">
    <property type="entry name" value="Nbs1_C"/>
    <property type="match status" value="1"/>
</dbReference>
<dbReference type="GO" id="GO:0051321">
    <property type="term" value="P:meiotic cell cycle"/>
    <property type="evidence" value="ECO:0007669"/>
    <property type="project" value="UniProtKB-KW"/>
</dbReference>
<dbReference type="CDD" id="cd17741">
    <property type="entry name" value="BRCT_nibrin"/>
    <property type="match status" value="1"/>
</dbReference>
<dbReference type="Pfam" id="PF00498">
    <property type="entry name" value="FHA"/>
    <property type="match status" value="1"/>
</dbReference>
<feature type="domain" description="FHA" evidence="12">
    <location>
        <begin position="16"/>
        <end position="81"/>
    </location>
</feature>
<name>A0A914BP28_PATMI</name>
<evidence type="ECO:0000256" key="6">
    <source>
        <dbReference type="ARBA" id="ARBA00023204"/>
    </source>
</evidence>
<dbReference type="InterPro" id="IPR013908">
    <property type="entry name" value="Nibrin_C"/>
</dbReference>
<dbReference type="Gene3D" id="3.40.50.10980">
    <property type="entry name" value="Nibrin, BRCT2 domain"/>
    <property type="match status" value="1"/>
</dbReference>
<keyword evidence="15" id="KW-1185">Reference proteome</keyword>
<dbReference type="InterPro" id="IPR043014">
    <property type="entry name" value="Nibrin_BRCT2_sf"/>
</dbReference>
<dbReference type="Pfam" id="PF00533">
    <property type="entry name" value="BRCT"/>
    <property type="match status" value="1"/>
</dbReference>
<dbReference type="PANTHER" id="PTHR12162:SF0">
    <property type="entry name" value="NIBRIN"/>
    <property type="match status" value="1"/>
</dbReference>
<dbReference type="Pfam" id="PF16508">
    <property type="entry name" value="NIBRIN_BRCT_II"/>
    <property type="match status" value="1"/>
</dbReference>
<dbReference type="Proteomes" id="UP000887568">
    <property type="component" value="Unplaced"/>
</dbReference>
<dbReference type="AlphaFoldDB" id="A0A914BP28"/>
<proteinExistence type="inferred from homology"/>
<dbReference type="SUPFAM" id="SSF52113">
    <property type="entry name" value="BRCT domain"/>
    <property type="match status" value="1"/>
</dbReference>
<evidence type="ECO:0000259" key="12">
    <source>
        <dbReference type="PROSITE" id="PS50006"/>
    </source>
</evidence>
<dbReference type="RefSeq" id="XP_038077247.1">
    <property type="nucleotide sequence ID" value="XM_038221319.1"/>
</dbReference>
<dbReference type="SUPFAM" id="SSF49879">
    <property type="entry name" value="SMAD/FHA domain"/>
    <property type="match status" value="1"/>
</dbReference>
<dbReference type="PROSITE" id="PS50172">
    <property type="entry name" value="BRCT"/>
    <property type="match status" value="1"/>
</dbReference>
<evidence type="ECO:0000256" key="4">
    <source>
        <dbReference type="ARBA" id="ARBA00022454"/>
    </source>
</evidence>
<dbReference type="InterPro" id="IPR036420">
    <property type="entry name" value="BRCT_dom_sf"/>
</dbReference>
<organism evidence="14 15">
    <name type="scientific">Patiria miniata</name>
    <name type="common">Bat star</name>
    <name type="synonym">Asterina miniata</name>
    <dbReference type="NCBI Taxonomy" id="46514"/>
    <lineage>
        <taxon>Eukaryota</taxon>
        <taxon>Metazoa</taxon>
        <taxon>Echinodermata</taxon>
        <taxon>Eleutherozoa</taxon>
        <taxon>Asterozoa</taxon>
        <taxon>Asteroidea</taxon>
        <taxon>Valvatacea</taxon>
        <taxon>Valvatida</taxon>
        <taxon>Asterinidae</taxon>
        <taxon>Patiria</taxon>
    </lineage>
</organism>
<evidence type="ECO:0000256" key="7">
    <source>
        <dbReference type="ARBA" id="ARBA00023242"/>
    </source>
</evidence>
<feature type="region of interest" description="Disordered" evidence="11">
    <location>
        <begin position="356"/>
        <end position="563"/>
    </location>
</feature>
<dbReference type="InterPro" id="IPR032429">
    <property type="entry name" value="Nibrin_BRCT2"/>
</dbReference>
<feature type="compositionally biased region" description="Polar residues" evidence="11">
    <location>
        <begin position="430"/>
        <end position="439"/>
    </location>
</feature>
<dbReference type="InterPro" id="IPR001357">
    <property type="entry name" value="BRCT_dom"/>
</dbReference>
<keyword evidence="7" id="KW-0539">Nucleus</keyword>
<feature type="compositionally biased region" description="Basic and acidic residues" evidence="11">
    <location>
        <begin position="747"/>
        <end position="758"/>
    </location>
</feature>
<evidence type="ECO:0000256" key="3">
    <source>
        <dbReference type="ARBA" id="ARBA00020013"/>
    </source>
</evidence>
<dbReference type="Gene3D" id="3.40.50.10190">
    <property type="entry name" value="BRCT domain"/>
    <property type="match status" value="1"/>
</dbReference>
<evidence type="ECO:0000256" key="11">
    <source>
        <dbReference type="SAM" id="MobiDB-lite"/>
    </source>
</evidence>
<dbReference type="GO" id="GO:0003684">
    <property type="term" value="F:damaged DNA binding"/>
    <property type="evidence" value="ECO:0007669"/>
    <property type="project" value="TreeGrafter"/>
</dbReference>
<evidence type="ECO:0000256" key="1">
    <source>
        <dbReference type="ARBA" id="ARBA00004286"/>
    </source>
</evidence>
<feature type="region of interest" description="Disordered" evidence="11">
    <location>
        <begin position="747"/>
        <end position="784"/>
    </location>
</feature>
<dbReference type="CDD" id="cd22667">
    <property type="entry name" value="FHA_NBN"/>
    <property type="match status" value="1"/>
</dbReference>
<sequence>MWLLENIRVPGDSFYLLEGQNYTVGRKDCKILVLNDSSVSRKHATLTVTYSDASLSKPEIKPVLTLIDSSKFGSLRNGSKMGIGSNTNLEDGDLIVFGAMNSNQWKVTYKPLVVAFSSLPSADKRSLKSLIRKLGGHVVPEWSKECTHLIMTQLTVTIKVIGALVTCRPIVTPEYLRKLEGAACNNTPMPDPSDFQPVIAETAIKEDDVSFQANTHRKTLFQGKTMMFLAQKQFKQLAQTVKLAGGKALLVEEGVTSREEDLLVDPNTLVMYADPQDQSQVMTQAGQEWVTEVMELLKRNGLRPIPQSEFGLAVLYASTKVHCNPRVAQAGLTFIHPVAAPSLTTQDVLASETQLSEMARPHPATRSKPNASKSALESIDQKEKTDKIADKSGHTPSKKRLRDDDTANFTSPAKVLRREPGKSNKPPSTPETVPQTARTNGGPVPGTSPELPYIGKPASRLGEQRPGGFVDCKDKAQESSKVSSDAKKQDNVAVCTRNRLSRNPLKGRKRYKTAGIDDSAYPGSSIDDDIISPSERISEGRSKIKKEIESPNSHRGDPACTYLDPVKETVESIIDETEDSVIPPSGVSVRGRRLGGRVQDLVVMETDEVREDEDRGAEQGMWKKRTKKSRHTEEDNQVNDEMNADSSSRRTYPAQVIPTGYITANKTIKSEPTSPQDPSLPVDVAVVEQVALAIRRPAVNGTRSTAGRKGVNNFKKFKKASYAGQHSMPRIIGGSDLEHHGIGHIREAEEMMERERETLRKRHKEKDLADQLFDWDPRPSKRRR</sequence>
<keyword evidence="8" id="KW-0469">Meiosis</keyword>
<dbReference type="SMART" id="SM00292">
    <property type="entry name" value="BRCT"/>
    <property type="match status" value="1"/>
</dbReference>
<evidence type="ECO:0000313" key="14">
    <source>
        <dbReference type="EnsemblMetazoa" id="XP_038077247.1"/>
    </source>
</evidence>
<dbReference type="CTD" id="4683"/>
<keyword evidence="6" id="KW-0234">DNA repair</keyword>
<dbReference type="InterPro" id="IPR000253">
    <property type="entry name" value="FHA_dom"/>
</dbReference>
<evidence type="ECO:0000256" key="2">
    <source>
        <dbReference type="ARBA" id="ARBA00004322"/>
    </source>
</evidence>
<evidence type="ECO:0000256" key="5">
    <source>
        <dbReference type="ARBA" id="ARBA00022763"/>
    </source>
</evidence>
<dbReference type="GO" id="GO:0000724">
    <property type="term" value="P:double-strand break repair via homologous recombination"/>
    <property type="evidence" value="ECO:0007669"/>
    <property type="project" value="TreeGrafter"/>
</dbReference>
<keyword evidence="9" id="KW-0131">Cell cycle</keyword>
<comment type="subcellular location">
    <subcellularLocation>
        <location evidence="1">Chromosome</location>
    </subcellularLocation>
    <subcellularLocation>
        <location evidence="2">Nucleus</location>
        <location evidence="2">PML body</location>
    </subcellularLocation>
</comment>
<evidence type="ECO:0000256" key="9">
    <source>
        <dbReference type="ARBA" id="ARBA00023306"/>
    </source>
</evidence>
<feature type="region of interest" description="Disordered" evidence="11">
    <location>
        <begin position="609"/>
        <end position="650"/>
    </location>
</feature>
<evidence type="ECO:0000313" key="15">
    <source>
        <dbReference type="Proteomes" id="UP000887568"/>
    </source>
</evidence>
<feature type="compositionally biased region" description="Basic and acidic residues" evidence="11">
    <location>
        <begin position="765"/>
        <end position="784"/>
    </location>
</feature>
<reference evidence="14" key="1">
    <citation type="submission" date="2022-11" db="UniProtKB">
        <authorList>
            <consortium name="EnsemblMetazoa"/>
        </authorList>
    </citation>
    <scope>IDENTIFICATION</scope>
</reference>
<dbReference type="PANTHER" id="PTHR12162">
    <property type="entry name" value="NIBRIN-RELATED"/>
    <property type="match status" value="1"/>
</dbReference>
<dbReference type="InterPro" id="IPR040227">
    <property type="entry name" value="Nibrin-rel"/>
</dbReference>
<dbReference type="GeneID" id="119745093"/>
<keyword evidence="4" id="KW-0158">Chromosome</keyword>
<accession>A0A914BP28</accession>
<dbReference type="Gene3D" id="2.60.200.20">
    <property type="match status" value="1"/>
</dbReference>
<feature type="compositionally biased region" description="Basic and acidic residues" evidence="11">
    <location>
        <begin position="536"/>
        <end position="557"/>
    </location>
</feature>
<keyword evidence="5" id="KW-0227">DNA damage</keyword>
<protein>
    <recommendedName>
        <fullName evidence="3">Nibrin</fullName>
    </recommendedName>
</protein>
<evidence type="ECO:0000256" key="8">
    <source>
        <dbReference type="ARBA" id="ARBA00023254"/>
    </source>
</evidence>
<dbReference type="GO" id="GO:0005694">
    <property type="term" value="C:chromosome"/>
    <property type="evidence" value="ECO:0007669"/>
    <property type="project" value="UniProtKB-SubCell"/>
</dbReference>